<dbReference type="Proteomes" id="UP000221015">
    <property type="component" value="Unassembled WGS sequence"/>
</dbReference>
<reference evidence="1 2" key="1">
    <citation type="journal article" date="2017" name="Front. Microbiol.">
        <title>New Insights into the Diversity of the Genus Faecalibacterium.</title>
        <authorList>
            <person name="Benevides L."/>
            <person name="Burman S."/>
            <person name="Martin R."/>
            <person name="Robert V."/>
            <person name="Thomas M."/>
            <person name="Miquel S."/>
            <person name="Chain F."/>
            <person name="Sokol H."/>
            <person name="Bermudez-Humaran L.G."/>
            <person name="Morrison M."/>
            <person name="Langella P."/>
            <person name="Azevedo V.A."/>
            <person name="Chatel J.M."/>
            <person name="Soares S."/>
        </authorList>
    </citation>
    <scope>NUCLEOTIDE SEQUENCE [LARGE SCALE GENOMIC DNA]</scope>
    <source>
        <strain evidence="1 2">CNCM I 4542</strain>
    </source>
</reference>
<dbReference type="AlphaFoldDB" id="A0A2J4JS48"/>
<accession>A0A2J4JS48</accession>
<dbReference type="EMBL" id="NMTS02000001">
    <property type="protein sequence ID" value="PLK30678.1"/>
    <property type="molecule type" value="Genomic_DNA"/>
</dbReference>
<evidence type="ECO:0000313" key="1">
    <source>
        <dbReference type="EMBL" id="PLK30678.1"/>
    </source>
</evidence>
<evidence type="ECO:0000313" key="2">
    <source>
        <dbReference type="Proteomes" id="UP000221015"/>
    </source>
</evidence>
<sequence>MQNTVKSMDCTNHIKELWKVFTKEGKELFSYTIRGEGEDEEECTKQLLAYENHCYPNQIHVHTEMR</sequence>
<protein>
    <submittedName>
        <fullName evidence="1">Uncharacterized protein</fullName>
    </submittedName>
</protein>
<organism evidence="1 2">
    <name type="scientific">Faecalibacterium prausnitzii</name>
    <dbReference type="NCBI Taxonomy" id="853"/>
    <lineage>
        <taxon>Bacteria</taxon>
        <taxon>Bacillati</taxon>
        <taxon>Bacillota</taxon>
        <taxon>Clostridia</taxon>
        <taxon>Eubacteriales</taxon>
        <taxon>Oscillospiraceae</taxon>
        <taxon>Faecalibacterium</taxon>
    </lineage>
</organism>
<dbReference type="RefSeq" id="WP_097782105.1">
    <property type="nucleotide sequence ID" value="NZ_NMTS02000001.1"/>
</dbReference>
<comment type="caution">
    <text evidence="1">The sequence shown here is derived from an EMBL/GenBank/DDBJ whole genome shotgun (WGS) entry which is preliminary data.</text>
</comment>
<name>A0A2J4JS48_9FIRM</name>
<gene>
    <name evidence="1" type="ORF">CGS50_003430</name>
</gene>
<proteinExistence type="predicted"/>